<dbReference type="PANTHER" id="PTHR23530:SF1">
    <property type="entry name" value="PERMEASE, MAJOR FACILITATOR SUPERFAMILY-RELATED"/>
    <property type="match status" value="1"/>
</dbReference>
<proteinExistence type="predicted"/>
<dbReference type="InterPro" id="IPR036259">
    <property type="entry name" value="MFS_trans_sf"/>
</dbReference>
<accession>A0A6G7VPG2</accession>
<organism evidence="7 8">
    <name type="scientific">Pontivivens nitratireducens</name>
    <dbReference type="NCBI Taxonomy" id="2758038"/>
    <lineage>
        <taxon>Bacteria</taxon>
        <taxon>Pseudomonadati</taxon>
        <taxon>Pseudomonadota</taxon>
        <taxon>Alphaproteobacteria</taxon>
        <taxon>Rhodobacterales</taxon>
        <taxon>Paracoccaceae</taxon>
        <taxon>Pontivivens</taxon>
    </lineage>
</organism>
<dbReference type="Proteomes" id="UP000500791">
    <property type="component" value="Chromosome"/>
</dbReference>
<evidence type="ECO:0000256" key="1">
    <source>
        <dbReference type="ARBA" id="ARBA00004141"/>
    </source>
</evidence>
<comment type="subcellular location">
    <subcellularLocation>
        <location evidence="1">Membrane</location>
        <topology evidence="1">Multi-pass membrane protein</topology>
    </subcellularLocation>
</comment>
<feature type="transmembrane region" description="Helical" evidence="5">
    <location>
        <begin position="12"/>
        <end position="32"/>
    </location>
</feature>
<feature type="transmembrane region" description="Helical" evidence="5">
    <location>
        <begin position="243"/>
        <end position="270"/>
    </location>
</feature>
<dbReference type="KEGG" id="mon:G8E03_02015"/>
<dbReference type="AlphaFoldDB" id="A0A6G7VPG2"/>
<feature type="transmembrane region" description="Helical" evidence="5">
    <location>
        <begin position="376"/>
        <end position="394"/>
    </location>
</feature>
<dbReference type="Gene3D" id="1.20.1250.20">
    <property type="entry name" value="MFS general substrate transporter like domains"/>
    <property type="match status" value="1"/>
</dbReference>
<feature type="transmembrane region" description="Helical" evidence="5">
    <location>
        <begin position="277"/>
        <end position="310"/>
    </location>
</feature>
<feature type="transmembrane region" description="Helical" evidence="5">
    <location>
        <begin position="38"/>
        <end position="58"/>
    </location>
</feature>
<dbReference type="PROSITE" id="PS50850">
    <property type="entry name" value="MFS"/>
    <property type="match status" value="1"/>
</dbReference>
<gene>
    <name evidence="7" type="ORF">G8E03_02015</name>
</gene>
<evidence type="ECO:0000256" key="2">
    <source>
        <dbReference type="ARBA" id="ARBA00022692"/>
    </source>
</evidence>
<feature type="transmembrane region" description="Helical" evidence="5">
    <location>
        <begin position="164"/>
        <end position="182"/>
    </location>
</feature>
<dbReference type="Pfam" id="PF07690">
    <property type="entry name" value="MFS_1"/>
    <property type="match status" value="1"/>
</dbReference>
<evidence type="ECO:0000256" key="4">
    <source>
        <dbReference type="ARBA" id="ARBA00023136"/>
    </source>
</evidence>
<dbReference type="InterPro" id="IPR020846">
    <property type="entry name" value="MFS_dom"/>
</dbReference>
<sequence>MPMSVARNITLYPWIKFCQNLIFWQAVWFLFFQTELSAADAIVLYAIYDIGTTVLEVPSGYLSDRLGRRITLLVSALSGLIACLLLVTGDSFAAFAVAQLFFGASAAFASGTDTALLYESLVAQGRAAEVEAQELRAWRFTFTALALSAVTGGVMSLWWPALPFLAAGLAFLAMFALCLRLVEPSRRLSSGPEVLRSASLRAALVHPVLIWLFVLSVLMYGYSHLPFVFGQPFILEALDSAGLAAQAPVVSGAVSSVMMLVSVAASLIALRLRRRIGLAAILLLAFAMQIGLAAVLAATGSAIAIAFLLLRMVPDSLSRPFILARIQPLLGDATRATYLSLQSLVGRLLFAGSLFLASGLADDADTMSHTDIRQILVAYVAVGLVALLVLGIAARRLPLEVR</sequence>
<evidence type="ECO:0000256" key="3">
    <source>
        <dbReference type="ARBA" id="ARBA00022989"/>
    </source>
</evidence>
<dbReference type="PANTHER" id="PTHR23530">
    <property type="entry name" value="TRANSPORT PROTEIN-RELATED"/>
    <property type="match status" value="1"/>
</dbReference>
<dbReference type="EMBL" id="CP049811">
    <property type="protein sequence ID" value="QIK41973.1"/>
    <property type="molecule type" value="Genomic_DNA"/>
</dbReference>
<evidence type="ECO:0000256" key="5">
    <source>
        <dbReference type="SAM" id="Phobius"/>
    </source>
</evidence>
<dbReference type="InterPro" id="IPR053160">
    <property type="entry name" value="MFS_DHA3_Transporter"/>
</dbReference>
<dbReference type="InterPro" id="IPR011701">
    <property type="entry name" value="MFS"/>
</dbReference>
<evidence type="ECO:0000259" key="6">
    <source>
        <dbReference type="PROSITE" id="PS50850"/>
    </source>
</evidence>
<dbReference type="InterPro" id="IPR005829">
    <property type="entry name" value="Sugar_transporter_CS"/>
</dbReference>
<keyword evidence="4 5" id="KW-0472">Membrane</keyword>
<dbReference type="GO" id="GO:0016020">
    <property type="term" value="C:membrane"/>
    <property type="evidence" value="ECO:0007669"/>
    <property type="project" value="UniProtKB-SubCell"/>
</dbReference>
<feature type="domain" description="Major facilitator superfamily (MFS) profile" evidence="6">
    <location>
        <begin position="1"/>
        <end position="398"/>
    </location>
</feature>
<evidence type="ECO:0000313" key="8">
    <source>
        <dbReference type="Proteomes" id="UP000500791"/>
    </source>
</evidence>
<reference evidence="7 8" key="1">
    <citation type="submission" date="2020-03" db="EMBL/GenBank/DDBJ databases">
        <title>Complete genome sequence of Monaibacterium sp. ALG8 with diverse plasmids.</title>
        <authorList>
            <person name="Sun C."/>
        </authorList>
    </citation>
    <scope>NUCLEOTIDE SEQUENCE [LARGE SCALE GENOMIC DNA]</scope>
    <source>
        <strain evidence="7 8">ALG8</strain>
    </source>
</reference>
<name>A0A6G7VPG2_9RHOB</name>
<keyword evidence="2 5" id="KW-0812">Transmembrane</keyword>
<feature type="transmembrane region" description="Helical" evidence="5">
    <location>
        <begin position="70"/>
        <end position="87"/>
    </location>
</feature>
<dbReference type="PROSITE" id="PS00216">
    <property type="entry name" value="SUGAR_TRANSPORT_1"/>
    <property type="match status" value="1"/>
</dbReference>
<feature type="transmembrane region" description="Helical" evidence="5">
    <location>
        <begin position="203"/>
        <end position="223"/>
    </location>
</feature>
<dbReference type="SUPFAM" id="SSF103473">
    <property type="entry name" value="MFS general substrate transporter"/>
    <property type="match status" value="1"/>
</dbReference>
<evidence type="ECO:0000313" key="7">
    <source>
        <dbReference type="EMBL" id="QIK41973.1"/>
    </source>
</evidence>
<keyword evidence="8" id="KW-1185">Reference proteome</keyword>
<dbReference type="GO" id="GO:0022857">
    <property type="term" value="F:transmembrane transporter activity"/>
    <property type="evidence" value="ECO:0007669"/>
    <property type="project" value="InterPro"/>
</dbReference>
<keyword evidence="3 5" id="KW-1133">Transmembrane helix</keyword>
<protein>
    <submittedName>
        <fullName evidence="7">MFS transporter</fullName>
    </submittedName>
</protein>